<comment type="caution">
    <text evidence="2">The sequence shown here is derived from an EMBL/GenBank/DDBJ whole genome shotgun (WGS) entry which is preliminary data.</text>
</comment>
<gene>
    <name evidence="2" type="ORF">WMO20_09250</name>
</gene>
<dbReference type="PANTHER" id="PTHR34403:SF14">
    <property type="entry name" value="OS05G0225800 PROTEIN"/>
    <property type="match status" value="1"/>
</dbReference>
<feature type="compositionally biased region" description="Pro residues" evidence="1">
    <location>
        <begin position="1059"/>
        <end position="1163"/>
    </location>
</feature>
<evidence type="ECO:0000313" key="2">
    <source>
        <dbReference type="EMBL" id="MEQ2386110.1"/>
    </source>
</evidence>
<dbReference type="Proteomes" id="UP001465119">
    <property type="component" value="Unassembled WGS sequence"/>
</dbReference>
<keyword evidence="3" id="KW-1185">Reference proteome</keyword>
<dbReference type="PANTHER" id="PTHR34403">
    <property type="entry name" value="TOL-PAL SYSTEM PROTEIN TOLA"/>
    <property type="match status" value="1"/>
</dbReference>
<feature type="region of interest" description="Disordered" evidence="1">
    <location>
        <begin position="1053"/>
        <end position="1167"/>
    </location>
</feature>
<dbReference type="EMBL" id="JBBMEN010000012">
    <property type="protein sequence ID" value="MEQ2386110.1"/>
    <property type="molecule type" value="Genomic_DNA"/>
</dbReference>
<protein>
    <submittedName>
        <fullName evidence="2">S-layer homology domain-containing protein</fullName>
    </submittedName>
</protein>
<organism evidence="2 3">
    <name type="scientific">Faecalibacterium intestinale</name>
    <dbReference type="NCBI Taxonomy" id="3133155"/>
    <lineage>
        <taxon>Bacteria</taxon>
        <taxon>Bacillati</taxon>
        <taxon>Bacillota</taxon>
        <taxon>Clostridia</taxon>
        <taxon>Eubacteriales</taxon>
        <taxon>Oscillospiraceae</taxon>
        <taxon>Faecalibacterium</taxon>
    </lineage>
</organism>
<dbReference type="InterPro" id="IPR050972">
    <property type="entry name" value="SDr-like"/>
</dbReference>
<reference evidence="2 3" key="1">
    <citation type="submission" date="2024-03" db="EMBL/GenBank/DDBJ databases">
        <title>Human intestinal bacterial collection.</title>
        <authorList>
            <person name="Pauvert C."/>
            <person name="Hitch T.C.A."/>
            <person name="Clavel T."/>
        </authorList>
    </citation>
    <scope>NUCLEOTIDE SEQUENCE [LARGE SCALE GENOMIC DNA]</scope>
    <source>
        <strain evidence="2 3">CLA-AA-H281</strain>
    </source>
</reference>
<proteinExistence type="predicted"/>
<sequence length="1283" mass="136148">MAISTSSYEVYLLDGVVKGQLWIKNPNACVLGGSYAEAVLENGTIDGGTYGKLTENGGSVKGGYFKDISGLKSATQQQAHKLILPEGCTLNGQPVTGDVYMLKRYSDHSLKLEVQYAPGCVAWAAAIGGTSDIRSLPVGISNASLNGYGTISISGDGTTISAEVSMFPQLSSKSNAPVALTPIPSMDKELSFTGEGLPDVNGVPCVYNLNEGMDQVCKYFGKGWTYTCYPNIASATGQLELEDQGGKEIDFSKLSAVPINCAVKLSNATVTDGIIRQADFRDVTIEGGTFDYLYCAGKCTISKAVAQSFSFDRFGDLAISDTVLCQLSDGTSIKNALADGQQLSTLTVRNGGVTAINGRDLPLSVNTIYLVGNASAELTLNTDVYSINDAAVNSYNEQTYAEGNVLHITGNNDGKEILVNQAGDPSNLKPLRITEEGLPDLTGVTPHSVNQDGVTGDIYEGLGWQYLVVEDGYRTMSGLILTSPDGSSPVDLTSDTINPYHKAIASDQIVLTDVTVTDIQAGAPITAQNAIIEGGTFQKAVHADENSSITGGTFQESVEANGTIANGIFKKSVQAYGKITDGQFDADVTLGYSGTITGGTFQKSVEAYGEITDGQFEADVTLGYNGTITGGTFQKNVKASGTINGGQFDATVQLDSSNAQILGGVFNNIKLPDYYTLEGTVIRNAVITGSLMADTSSKAAVSNTVSFSPIESRHRANGQQLSKLIVADDGTVESVNGVTKETKELYRIGDVEMTITFSEPVKNINGAPASDYTGAQLSADGLTLTLTALNDGNPIVVNQTKGEKLPFSSLGEGDFTTDETPEGTKVTCYQEGVGKLRLVYVRTYDDKEFDSIPYGEPDNYGIYKKRVVAEEGDKYTSGWVDIGETVIKYTPALDDFEWDVKTGTVTYRDTSKRYFGEEELPQAELRYYDEPNSYFSSVPTEVGTYEVRLAVNGNNYYNGNQDNDSQYPLVGQYTVRYTPVAENFTYDAAQNTVTYNGDKYNGADPQTTLLYGTDTDRSETVPTAPGSYNVYVQVTADENYNATITEKVGTYVVKGTNPEPTPDPDPNPTPDPNPDPNPTPDPNPDPNPTPDPNPDPNPTPDPNPDPNPTPDPNPNPTPTPDPDPNPTPTPNPDPTPTPDPEPTPTPTPTPDPEPTPAPTPAPAPSDDGGGAIVMVAAVGGAAVGVGAYIAGTTAYLKSVLPEGVAIPANRQQLAVALWTAAGKPATQSTALFNDVAADAAELQAIRWAVDTGLMSAQDGSFKPGSRVSRLEVIRTWKTYQQRG</sequence>
<evidence type="ECO:0000313" key="3">
    <source>
        <dbReference type="Proteomes" id="UP001465119"/>
    </source>
</evidence>
<name>A0ABV1C5H8_9FIRM</name>
<evidence type="ECO:0000256" key="1">
    <source>
        <dbReference type="SAM" id="MobiDB-lite"/>
    </source>
</evidence>
<dbReference type="RefSeq" id="WP_349186609.1">
    <property type="nucleotide sequence ID" value="NZ_JBBMEN010000012.1"/>
</dbReference>
<accession>A0ABV1C5H8</accession>